<evidence type="ECO:0000256" key="1">
    <source>
        <dbReference type="SAM" id="Phobius"/>
    </source>
</evidence>
<sequence length="111" mass="12891">ILLTSFKKDYLALIEVDEVLGFMGEVTTKVPPNNVVPGGVEFLLHYFLIAIFLNMGHNALFYIIFLQCLRSIPHRVLFHLLQHIEQGLAYAYNELRNTLPFYSGRCFKDWN</sequence>
<reference evidence="2" key="2">
    <citation type="submission" date="2025-08" db="UniProtKB">
        <authorList>
            <consortium name="Ensembl"/>
        </authorList>
    </citation>
    <scope>IDENTIFICATION</scope>
    <source>
        <strain evidence="2">breed Abyssinian</strain>
    </source>
</reference>
<keyword evidence="1" id="KW-0472">Membrane</keyword>
<protein>
    <recommendedName>
        <fullName evidence="4">Dynein light chain</fullName>
    </recommendedName>
</protein>
<dbReference type="PANTHER" id="PTHR48424">
    <property type="entry name" value="DYNEIN LIGHT CHAIN-RELATED"/>
    <property type="match status" value="1"/>
</dbReference>
<dbReference type="Ensembl" id="ENSFCTT00005047970.1">
    <property type="protein sequence ID" value="ENSFCTP00005034593.1"/>
    <property type="gene ID" value="ENSFCTG00005016744.1"/>
</dbReference>
<evidence type="ECO:0000313" key="2">
    <source>
        <dbReference type="Ensembl" id="ENSFCTP00005034593.1"/>
    </source>
</evidence>
<dbReference type="Proteomes" id="UP000823872">
    <property type="component" value="Chromosome D2"/>
</dbReference>
<keyword evidence="1" id="KW-0812">Transmembrane</keyword>
<accession>A0ABI7YIE9</accession>
<reference evidence="2 3" key="1">
    <citation type="submission" date="2021-02" db="EMBL/GenBank/DDBJ databases">
        <title>Safari Cat Assemblies.</title>
        <authorList>
            <person name="Bredemeyer K.R."/>
            <person name="Murphy W.J."/>
        </authorList>
    </citation>
    <scope>NUCLEOTIDE SEQUENCE [LARGE SCALE GENOMIC DNA]</scope>
</reference>
<keyword evidence="1" id="KW-1133">Transmembrane helix</keyword>
<proteinExistence type="predicted"/>
<evidence type="ECO:0000313" key="3">
    <source>
        <dbReference type="Proteomes" id="UP000823872"/>
    </source>
</evidence>
<reference evidence="2" key="3">
    <citation type="submission" date="2025-09" db="UniProtKB">
        <authorList>
            <consortium name="Ensembl"/>
        </authorList>
    </citation>
    <scope>IDENTIFICATION</scope>
    <source>
        <strain evidence="2">breed Abyssinian</strain>
    </source>
</reference>
<evidence type="ECO:0008006" key="4">
    <source>
        <dbReference type="Google" id="ProtNLM"/>
    </source>
</evidence>
<name>A0ABI7YIE9_FELCA</name>
<feature type="transmembrane region" description="Helical" evidence="1">
    <location>
        <begin position="43"/>
        <end position="65"/>
    </location>
</feature>
<dbReference type="PANTHER" id="PTHR48424:SF3">
    <property type="entry name" value="DYNEIN LIGHT CHAIN-RELATED"/>
    <property type="match status" value="1"/>
</dbReference>
<organism evidence="2 3">
    <name type="scientific">Felis catus</name>
    <name type="common">Cat</name>
    <name type="synonym">Felis silvestris catus</name>
    <dbReference type="NCBI Taxonomy" id="9685"/>
    <lineage>
        <taxon>Eukaryota</taxon>
        <taxon>Metazoa</taxon>
        <taxon>Chordata</taxon>
        <taxon>Craniata</taxon>
        <taxon>Vertebrata</taxon>
        <taxon>Euteleostomi</taxon>
        <taxon>Mammalia</taxon>
        <taxon>Eutheria</taxon>
        <taxon>Laurasiatheria</taxon>
        <taxon>Carnivora</taxon>
        <taxon>Feliformia</taxon>
        <taxon>Felidae</taxon>
        <taxon>Felinae</taxon>
        <taxon>Felis</taxon>
    </lineage>
</organism>
<keyword evidence="3" id="KW-1185">Reference proteome</keyword>